<dbReference type="GO" id="GO:0009055">
    <property type="term" value="F:electron transfer activity"/>
    <property type="evidence" value="ECO:0007669"/>
    <property type="project" value="InterPro"/>
</dbReference>
<sequence>MTTSHTPDFELDRPGTLIAAVPAVLGFVPEMSLVLMTVERGDLGCVLRIDLGDDMEEQIAHLAEVAAAGRPDGAVAVIVDEHGAGCHPCNDDYRELSDLLAEQLAAWDIALLGAHVVDRVATGGRWHCADGCGRGGVIEDPSASPLAVAAVLDGRRLYTRRSELQAVVAADPERSAELSELISAGSERFGTMTDGEACAAIEEARAAAAHVADGGALSDGVAARVGRALRDVRVRDTLFALAVGTDADRAEALWVTLARILPTPWRTEALVLLAFSAYARGDGPLAGVSLDAALRVYPDHRMAGMLDQALQSGLRPEQIRELAVTGYRLAEELGVRLPPRQRIRRRAG</sequence>
<protein>
    <recommendedName>
        <fullName evidence="2">DUF4192 domain-containing protein</fullName>
    </recommendedName>
</protein>
<evidence type="ECO:0008006" key="2">
    <source>
        <dbReference type="Google" id="ProtNLM"/>
    </source>
</evidence>
<dbReference type="AlphaFoldDB" id="A0A5Q5BIW7"/>
<accession>A0A5Q5BIW7</accession>
<proteinExistence type="predicted"/>
<name>A0A5Q5BIW7_MYCSS</name>
<gene>
    <name evidence="1" type="ordered locus">Mmcs_2175</name>
</gene>
<dbReference type="GO" id="GO:0005506">
    <property type="term" value="F:iron ion binding"/>
    <property type="evidence" value="ECO:0007669"/>
    <property type="project" value="InterPro"/>
</dbReference>
<evidence type="ECO:0000313" key="1">
    <source>
        <dbReference type="EMBL" id="ABG08283.1"/>
    </source>
</evidence>
<organism evidence="1">
    <name type="scientific">Mycobacterium sp. (strain MCS)</name>
    <dbReference type="NCBI Taxonomy" id="164756"/>
    <lineage>
        <taxon>Bacteria</taxon>
        <taxon>Bacillati</taxon>
        <taxon>Actinomycetota</taxon>
        <taxon>Actinomycetes</taxon>
        <taxon>Mycobacteriales</taxon>
        <taxon>Mycobacteriaceae</taxon>
        <taxon>Mycobacterium</taxon>
    </lineage>
</organism>
<dbReference type="KEGG" id="mmc:Mmcs_2175"/>
<dbReference type="Pfam" id="PF13830">
    <property type="entry name" value="DUF4192"/>
    <property type="match status" value="1"/>
</dbReference>
<dbReference type="GO" id="GO:0020037">
    <property type="term" value="F:heme binding"/>
    <property type="evidence" value="ECO:0007669"/>
    <property type="project" value="InterPro"/>
</dbReference>
<dbReference type="PROSITE" id="PS51009">
    <property type="entry name" value="CYTCII"/>
    <property type="match status" value="1"/>
</dbReference>
<dbReference type="InterPro" id="IPR025447">
    <property type="entry name" value="DUF4192"/>
</dbReference>
<reference evidence="1" key="1">
    <citation type="submission" date="2006-06" db="EMBL/GenBank/DDBJ databases">
        <title>Complete sequence of chromosome of Mycobacterium sp. MCS.</title>
        <authorList>
            <consortium name="US DOE Joint Genome Institute"/>
            <person name="Copeland A."/>
            <person name="Lucas S."/>
            <person name="Lapidus A."/>
            <person name="Barry K."/>
            <person name="Detter J.C."/>
            <person name="Glavina del Rio T."/>
            <person name="Hammon N."/>
            <person name="Israni S."/>
            <person name="Dalin E."/>
            <person name="Tice H."/>
            <person name="Pitluck S."/>
            <person name="Martinez M."/>
            <person name="Schmutz J."/>
            <person name="Larimer F."/>
            <person name="Land M."/>
            <person name="Hauser L."/>
            <person name="Kyrpides N."/>
            <person name="Kim E."/>
            <person name="Miller C.D."/>
            <person name="Hughes J.E."/>
            <person name="Anderson A.J."/>
            <person name="Sims R.C."/>
            <person name="Richardson P."/>
        </authorList>
    </citation>
    <scope>NUCLEOTIDE SEQUENCE [LARGE SCALE GENOMIC DNA]</scope>
    <source>
        <strain evidence="1">MCS</strain>
    </source>
</reference>
<dbReference type="EMBL" id="CP000384">
    <property type="protein sequence ID" value="ABG08283.1"/>
    <property type="molecule type" value="Genomic_DNA"/>
</dbReference>
<dbReference type="InterPro" id="IPR002321">
    <property type="entry name" value="Cyt_c_II"/>
</dbReference>